<dbReference type="InterPro" id="IPR019797">
    <property type="entry name" value="Glutamate_5-kinase_CS"/>
</dbReference>
<keyword evidence="7 17" id="KW-0641">Proline biosynthesis</keyword>
<evidence type="ECO:0000256" key="6">
    <source>
        <dbReference type="ARBA" id="ARBA00022605"/>
    </source>
</evidence>
<evidence type="ECO:0000256" key="2">
    <source>
        <dbReference type="ARBA" id="ARBA00005185"/>
    </source>
</evidence>
<dbReference type="PROSITE" id="PS01223">
    <property type="entry name" value="PROA"/>
    <property type="match status" value="1"/>
</dbReference>
<evidence type="ECO:0000256" key="12">
    <source>
        <dbReference type="ARBA" id="ARBA00022857"/>
    </source>
</evidence>
<dbReference type="Gene3D" id="3.40.309.10">
    <property type="entry name" value="Aldehyde Dehydrogenase, Chain A, domain 2"/>
    <property type="match status" value="1"/>
</dbReference>
<proteinExistence type="inferred from homology"/>
<reference evidence="20" key="2">
    <citation type="submission" date="2024-08" db="UniProtKB">
        <authorList>
            <consortium name="EnsemblMetazoa"/>
        </authorList>
    </citation>
    <scope>IDENTIFICATION</scope>
</reference>
<dbReference type="PIRSF" id="PIRSF036429">
    <property type="entry name" value="P5C_syn"/>
    <property type="match status" value="1"/>
</dbReference>
<evidence type="ECO:0000256" key="3">
    <source>
        <dbReference type="ARBA" id="ARBA00006300"/>
    </source>
</evidence>
<keyword evidence="14" id="KW-0511">Multifunctional enzyme</keyword>
<dbReference type="PROSITE" id="PS00902">
    <property type="entry name" value="GLUTAMATE_5_KINASE"/>
    <property type="match status" value="1"/>
</dbReference>
<evidence type="ECO:0000313" key="21">
    <source>
        <dbReference type="Proteomes" id="UP000019118"/>
    </source>
</evidence>
<dbReference type="InterPro" id="IPR016163">
    <property type="entry name" value="Ald_DH_C"/>
</dbReference>
<dbReference type="NCBIfam" id="TIGR00407">
    <property type="entry name" value="proA"/>
    <property type="match status" value="1"/>
</dbReference>
<dbReference type="InterPro" id="IPR020593">
    <property type="entry name" value="G-glutamylP_reductase_CS"/>
</dbReference>
<comment type="pathway">
    <text evidence="1 17">Amino-acid biosynthesis; L-proline biosynthesis; L-glutamate 5-semialdehyde from L-glutamate: step 2/2.</text>
</comment>
<dbReference type="InterPro" id="IPR000965">
    <property type="entry name" value="GPR_dom"/>
</dbReference>
<dbReference type="InterPro" id="IPR001048">
    <property type="entry name" value="Asp/Glu/Uridylate_kinase"/>
</dbReference>
<evidence type="ECO:0000256" key="15">
    <source>
        <dbReference type="ARBA" id="ARBA00049024"/>
    </source>
</evidence>
<dbReference type="KEGG" id="dpa:109543202"/>
<evidence type="ECO:0000256" key="10">
    <source>
        <dbReference type="ARBA" id="ARBA00022777"/>
    </source>
</evidence>
<dbReference type="GO" id="GO:0005524">
    <property type="term" value="F:ATP binding"/>
    <property type="evidence" value="ECO:0007669"/>
    <property type="project" value="UniProtKB-UniRule"/>
</dbReference>
<evidence type="ECO:0000259" key="18">
    <source>
        <dbReference type="Pfam" id="PF00171"/>
    </source>
</evidence>
<dbReference type="EnsemblMetazoa" id="XM_019912787.1">
    <property type="protein sequence ID" value="XP_019768346.1"/>
    <property type="gene ID" value="LOC109543202"/>
</dbReference>
<dbReference type="PRINTS" id="PR00474">
    <property type="entry name" value="GLU5KINASE"/>
</dbReference>
<keyword evidence="8 17" id="KW-0808">Transferase</keyword>
<dbReference type="PANTHER" id="PTHR11063">
    <property type="entry name" value="GLUTAMATE SEMIALDEHYDE DEHYDROGENASE"/>
    <property type="match status" value="1"/>
</dbReference>
<name>A0AAR5Q5F0_DENPD</name>
<evidence type="ECO:0000256" key="14">
    <source>
        <dbReference type="ARBA" id="ARBA00023268"/>
    </source>
</evidence>
<keyword evidence="5" id="KW-0963">Cytoplasm</keyword>
<keyword evidence="10 17" id="KW-0418">Kinase</keyword>
<evidence type="ECO:0000256" key="7">
    <source>
        <dbReference type="ARBA" id="ARBA00022650"/>
    </source>
</evidence>
<dbReference type="SUPFAM" id="SSF53633">
    <property type="entry name" value="Carbamate kinase-like"/>
    <property type="match status" value="1"/>
</dbReference>
<dbReference type="Pfam" id="PF00171">
    <property type="entry name" value="Aldedh"/>
    <property type="match status" value="1"/>
</dbReference>
<evidence type="ECO:0000256" key="13">
    <source>
        <dbReference type="ARBA" id="ARBA00023002"/>
    </source>
</evidence>
<dbReference type="AlphaFoldDB" id="A0AAR5Q5F0"/>
<dbReference type="Gene3D" id="3.40.605.10">
    <property type="entry name" value="Aldehyde Dehydrogenase, Chain A, domain 1"/>
    <property type="match status" value="1"/>
</dbReference>
<evidence type="ECO:0000256" key="4">
    <source>
        <dbReference type="ARBA" id="ARBA00009302"/>
    </source>
</evidence>
<evidence type="ECO:0000256" key="16">
    <source>
        <dbReference type="ARBA" id="ARBA00049141"/>
    </source>
</evidence>
<sequence>MALNRSWKVSLRNPLLGISHRLLSEKVTEKAHEKKDACKPVEKARIPISHRDKLKDAKRIMIKFGSAVIIQDPGKRIAMSRLANLIEQMADLHHQGREILFITSGSVAHGRTSLSAKTRKDLAKLDKKPAAAVGQPGLMYLYNTLFTKYDIQCAQVLVTETDIYQDANRKVLKDVLHKLISLRVIPILNTNDAVLPQPELPCPTLCKGINLKDNDTLAAMLSSEVGADLLIILSSIDGVFDKAPDDPNAKLLHTFSKGNKKGIEFGRASSVGVGGISTKIDAALWAVDQGTSVVVANGMISDALKTVISGKKFGTFFVPGNTCNDDTTEKVAADARRASRALNLVTPDERAACIYKFAEILDAKTAQVMAANKKDLEDAKKNGLSQVLIGRLTLTPSKVKALSVGIRQVAESSKTILGKVVKRTLLAEGLELSQITVPIGVLLVIFEARPDVLPQIAALSIASGNGLVLKGGDEAVYSNEIMKNIVDEALKTIKCEGAVGLVSTKEEIADLINMDQYIDLIIPRGGYQLIRFIQENARKIPVMGHSEGICHIYVDKDANLEKVFKIVNDAKTDYPTACNAVETILLHKELMEGDFFSELCCGLKNLQVKINSGPNLSKCLQFGPPLAKSMKKEYGSLELCIEVVDNLDQAVEHIHKYGSSHTDAIITENHETAEKFLQKVDSACVFHNASTRMADGFRFGLGAEVGISTGRIHARGPVGIEGLLTTKWLLRSQCAHTAGEFNQENGPKWIHKPLPLNCKNS</sequence>
<evidence type="ECO:0000256" key="5">
    <source>
        <dbReference type="ARBA" id="ARBA00022490"/>
    </source>
</evidence>
<dbReference type="CDD" id="cd07079">
    <property type="entry name" value="ALDH_F18-19_ProA-GPR"/>
    <property type="match status" value="1"/>
</dbReference>
<keyword evidence="6 17" id="KW-0028">Amino-acid biosynthesis</keyword>
<accession>A0AAR5Q5F0</accession>
<dbReference type="InterPro" id="IPR005715">
    <property type="entry name" value="Glu_5kinase/COase_Synthase"/>
</dbReference>
<evidence type="ECO:0000256" key="8">
    <source>
        <dbReference type="ARBA" id="ARBA00022679"/>
    </source>
</evidence>
<evidence type="ECO:0000256" key="17">
    <source>
        <dbReference type="PIRNR" id="PIRNR036429"/>
    </source>
</evidence>
<evidence type="ECO:0000256" key="9">
    <source>
        <dbReference type="ARBA" id="ARBA00022741"/>
    </source>
</evidence>
<protein>
    <recommendedName>
        <fullName evidence="17">Delta-1-pyrroline-5-carboxylate synthase</fullName>
    </recommendedName>
    <domain>
        <recommendedName>
            <fullName evidence="17">Glutamate 5-kinase</fullName>
            <shortName evidence="17">GK</shortName>
            <ecNumber evidence="17">2.7.2.11</ecNumber>
        </recommendedName>
        <alternativeName>
            <fullName evidence="17">Gamma-glutamyl kinase</fullName>
        </alternativeName>
    </domain>
    <domain>
        <recommendedName>
            <fullName evidence="17">Gamma-glutamyl phosphate reductase</fullName>
            <shortName evidence="17">GPR</shortName>
            <ecNumber evidence="17">1.2.1.41</ecNumber>
        </recommendedName>
        <alternativeName>
            <fullName evidence="17">Glutamate-5-semialdehyde dehydrogenase</fullName>
        </alternativeName>
        <alternativeName>
            <fullName evidence="17">Glutamyl-gamma-semialdehyde dehydrogenase</fullName>
        </alternativeName>
    </domain>
</protein>
<feature type="domain" description="Aspartate/glutamate/uridylate kinase" evidence="19">
    <location>
        <begin position="58"/>
        <end position="297"/>
    </location>
</feature>
<dbReference type="GO" id="GO:0005739">
    <property type="term" value="C:mitochondrion"/>
    <property type="evidence" value="ECO:0007669"/>
    <property type="project" value="UniProtKB-UniRule"/>
</dbReference>
<dbReference type="EC" id="1.2.1.41" evidence="17"/>
<dbReference type="EC" id="2.7.2.11" evidence="17"/>
<evidence type="ECO:0000313" key="20">
    <source>
        <dbReference type="EnsemblMetazoa" id="XP_019768346.1"/>
    </source>
</evidence>
<keyword evidence="13 17" id="KW-0560">Oxidoreductase</keyword>
<dbReference type="NCBIfam" id="TIGR01027">
    <property type="entry name" value="proB"/>
    <property type="match status" value="1"/>
</dbReference>
<dbReference type="GO" id="GO:0004350">
    <property type="term" value="F:glutamate-5-semialdehyde dehydrogenase activity"/>
    <property type="evidence" value="ECO:0007669"/>
    <property type="project" value="UniProtKB-UniRule"/>
</dbReference>
<comment type="pathway">
    <text evidence="2 17">Amino-acid biosynthesis; L-proline biosynthesis; L-glutamate 5-semialdehyde from L-glutamate: step 1/2.</text>
</comment>
<comment type="similarity">
    <text evidence="4 17">In the N-terminal section; belongs to the glutamate 5-kinase family.</text>
</comment>
<dbReference type="FunFam" id="3.40.1160.10:FF:000006">
    <property type="entry name" value="Glutamate 5-kinase"/>
    <property type="match status" value="1"/>
</dbReference>
<dbReference type="NCBIfam" id="TIGR01092">
    <property type="entry name" value="P5CS"/>
    <property type="match status" value="1"/>
</dbReference>
<reference evidence="21" key="1">
    <citation type="journal article" date="2013" name="Genome Biol.">
        <title>Draft genome of the mountain pine beetle, Dendroctonus ponderosae Hopkins, a major forest pest.</title>
        <authorList>
            <person name="Keeling C.I."/>
            <person name="Yuen M.M."/>
            <person name="Liao N.Y."/>
            <person name="Docking T.R."/>
            <person name="Chan S.K."/>
            <person name="Taylor G.A."/>
            <person name="Palmquist D.L."/>
            <person name="Jackman S.D."/>
            <person name="Nguyen A."/>
            <person name="Li M."/>
            <person name="Henderson H."/>
            <person name="Janes J.K."/>
            <person name="Zhao Y."/>
            <person name="Pandoh P."/>
            <person name="Moore R."/>
            <person name="Sperling F.A."/>
            <person name="Huber D.P."/>
            <person name="Birol I."/>
            <person name="Jones S.J."/>
            <person name="Bohlmann J."/>
        </authorList>
    </citation>
    <scope>NUCLEOTIDE SEQUENCE</scope>
</reference>
<evidence type="ECO:0000256" key="11">
    <source>
        <dbReference type="ARBA" id="ARBA00022840"/>
    </source>
</evidence>
<dbReference type="NCBIfam" id="NF001221">
    <property type="entry name" value="PRK00197.1"/>
    <property type="match status" value="1"/>
</dbReference>
<dbReference type="Proteomes" id="UP000019118">
    <property type="component" value="Unassembled WGS sequence"/>
</dbReference>
<dbReference type="InterPro" id="IPR016162">
    <property type="entry name" value="Ald_DH_N"/>
</dbReference>
<dbReference type="InterPro" id="IPR016161">
    <property type="entry name" value="Ald_DH/histidinol_DH"/>
</dbReference>
<keyword evidence="9 17" id="KW-0547">Nucleotide-binding</keyword>
<feature type="domain" description="Aldehyde dehydrogenase" evidence="18">
    <location>
        <begin position="323"/>
        <end position="625"/>
    </location>
</feature>
<dbReference type="Pfam" id="PF00696">
    <property type="entry name" value="AA_kinase"/>
    <property type="match status" value="1"/>
</dbReference>
<comment type="catalytic activity">
    <reaction evidence="16 17">
        <text>L-glutamate + ATP = L-glutamyl 5-phosphate + ADP</text>
        <dbReference type="Rhea" id="RHEA:14877"/>
        <dbReference type="ChEBI" id="CHEBI:29985"/>
        <dbReference type="ChEBI" id="CHEBI:30616"/>
        <dbReference type="ChEBI" id="CHEBI:58274"/>
        <dbReference type="ChEBI" id="CHEBI:456216"/>
        <dbReference type="EC" id="2.7.2.11"/>
    </reaction>
</comment>
<evidence type="ECO:0000259" key="19">
    <source>
        <dbReference type="Pfam" id="PF00696"/>
    </source>
</evidence>
<keyword evidence="12 17" id="KW-0521">NADP</keyword>
<evidence type="ECO:0000256" key="1">
    <source>
        <dbReference type="ARBA" id="ARBA00004985"/>
    </source>
</evidence>
<dbReference type="GeneID" id="109543202"/>
<dbReference type="HAMAP" id="MF_00412">
    <property type="entry name" value="ProA"/>
    <property type="match status" value="1"/>
</dbReference>
<dbReference type="Gene3D" id="3.40.1160.10">
    <property type="entry name" value="Acetylglutamate kinase-like"/>
    <property type="match status" value="1"/>
</dbReference>
<dbReference type="GO" id="GO:0004349">
    <property type="term" value="F:glutamate 5-kinase activity"/>
    <property type="evidence" value="ECO:0007669"/>
    <property type="project" value="UniProtKB-UniRule"/>
</dbReference>
<dbReference type="GO" id="GO:0055129">
    <property type="term" value="P:L-proline biosynthetic process"/>
    <property type="evidence" value="ECO:0007669"/>
    <property type="project" value="UniProtKB-UniRule"/>
</dbReference>
<dbReference type="SUPFAM" id="SSF53720">
    <property type="entry name" value="ALDH-like"/>
    <property type="match status" value="1"/>
</dbReference>
<dbReference type="PANTHER" id="PTHR11063:SF8">
    <property type="entry name" value="DELTA-1-PYRROLINE-5-CARBOXYLATE SYNTHASE"/>
    <property type="match status" value="1"/>
</dbReference>
<organism evidence="20 21">
    <name type="scientific">Dendroctonus ponderosae</name>
    <name type="common">Mountain pine beetle</name>
    <dbReference type="NCBI Taxonomy" id="77166"/>
    <lineage>
        <taxon>Eukaryota</taxon>
        <taxon>Metazoa</taxon>
        <taxon>Ecdysozoa</taxon>
        <taxon>Arthropoda</taxon>
        <taxon>Hexapoda</taxon>
        <taxon>Insecta</taxon>
        <taxon>Pterygota</taxon>
        <taxon>Neoptera</taxon>
        <taxon>Endopterygota</taxon>
        <taxon>Coleoptera</taxon>
        <taxon>Polyphaga</taxon>
        <taxon>Cucujiformia</taxon>
        <taxon>Curculionidae</taxon>
        <taxon>Scolytinae</taxon>
        <taxon>Dendroctonus</taxon>
    </lineage>
</organism>
<dbReference type="InterPro" id="IPR001057">
    <property type="entry name" value="Glu/AcGlu_kinase"/>
</dbReference>
<comment type="similarity">
    <text evidence="3 17">In the C-terminal section; belongs to the gamma-glutamyl phosphate reductase family.</text>
</comment>
<comment type="catalytic activity">
    <reaction evidence="15 17">
        <text>L-glutamate 5-semialdehyde + phosphate + NADP(+) = L-glutamyl 5-phosphate + NADPH + H(+)</text>
        <dbReference type="Rhea" id="RHEA:19541"/>
        <dbReference type="ChEBI" id="CHEBI:15378"/>
        <dbReference type="ChEBI" id="CHEBI:43474"/>
        <dbReference type="ChEBI" id="CHEBI:57783"/>
        <dbReference type="ChEBI" id="CHEBI:58066"/>
        <dbReference type="ChEBI" id="CHEBI:58274"/>
        <dbReference type="ChEBI" id="CHEBI:58349"/>
        <dbReference type="EC" id="1.2.1.41"/>
    </reaction>
</comment>
<keyword evidence="21" id="KW-1185">Reference proteome</keyword>
<keyword evidence="11 17" id="KW-0067">ATP-binding</keyword>
<dbReference type="InterPro" id="IPR036393">
    <property type="entry name" value="AceGlu_kinase-like_sf"/>
</dbReference>
<dbReference type="InterPro" id="IPR015590">
    <property type="entry name" value="Aldehyde_DH_dom"/>
</dbReference>
<dbReference type="InterPro" id="IPR005766">
    <property type="entry name" value="P5_carboxy_syn"/>
</dbReference>